<accession>A0A6I2U442</accession>
<dbReference type="Proteomes" id="UP000450161">
    <property type="component" value="Unassembled WGS sequence"/>
</dbReference>
<sequence length="394" mass="43635">MKRIILSIALACISTIASFAQLNGNGYYRIQNAKTGRYMSLCDNHSDGIDLNSTSVDASALVTKKNLDEVLSDPGTIFYIEKISNDNYNISAQGSNVYDMIHYYIRLAKLEDGTYRAWQIDKGQPIFLSEADNPYYDKRGVSYVNTTTTTTQRWYIKPVNTEDNYICVKPCIKANGKNYATFFADFPFSFASKGMSALYLNKVNADGNAVYKEIDGIVPAKTPVIIECTDAEAANNKLKIEATSPSSIKDNLLVGVYFSIGDQGTDHFKSVEFDATSMRVLGISDDGSLEFNNKDTYMLDTQKKIPVGKYDAKYQPIKAIPHNTCYLKVSNDCPSSLKLVDAATAGIKDITLDPDNKPANVYNLEGKVVKTNATSVEGLPKGVYIFKNKKYLVE</sequence>
<feature type="chain" id="PRO_5026266554" evidence="1">
    <location>
        <begin position="21"/>
        <end position="394"/>
    </location>
</feature>
<dbReference type="RefSeq" id="WP_154482718.1">
    <property type="nucleotide sequence ID" value="NZ_VUNF01000032.1"/>
</dbReference>
<feature type="signal peptide" evidence="1">
    <location>
        <begin position="1"/>
        <end position="20"/>
    </location>
</feature>
<name>A0A6I2U442_9BACT</name>
<organism evidence="2 3">
    <name type="scientific">Segatella copri</name>
    <dbReference type="NCBI Taxonomy" id="165179"/>
    <lineage>
        <taxon>Bacteria</taxon>
        <taxon>Pseudomonadati</taxon>
        <taxon>Bacteroidota</taxon>
        <taxon>Bacteroidia</taxon>
        <taxon>Bacteroidales</taxon>
        <taxon>Prevotellaceae</taxon>
        <taxon>Segatella</taxon>
    </lineage>
</organism>
<evidence type="ECO:0000313" key="2">
    <source>
        <dbReference type="EMBL" id="MST78529.1"/>
    </source>
</evidence>
<gene>
    <name evidence="2" type="ORF">FYJ72_12915</name>
</gene>
<protein>
    <submittedName>
        <fullName evidence="2">RICIN domain-containing protein</fullName>
    </submittedName>
</protein>
<reference evidence="2 3" key="1">
    <citation type="submission" date="2019-08" db="EMBL/GenBank/DDBJ databases">
        <title>In-depth cultivation of the pig gut microbiome towards novel bacterial diversity and tailored functional studies.</title>
        <authorList>
            <person name="Wylensek D."/>
            <person name="Hitch T.C.A."/>
            <person name="Clavel T."/>
        </authorList>
    </citation>
    <scope>NUCLEOTIDE SEQUENCE [LARGE SCALE GENOMIC DNA]</scope>
    <source>
        <strain evidence="2 3">LKV-178-WT-2C</strain>
    </source>
</reference>
<evidence type="ECO:0000313" key="3">
    <source>
        <dbReference type="Proteomes" id="UP000450161"/>
    </source>
</evidence>
<proteinExistence type="predicted"/>
<comment type="caution">
    <text evidence="2">The sequence shown here is derived from an EMBL/GenBank/DDBJ whole genome shotgun (WGS) entry which is preliminary data.</text>
</comment>
<dbReference type="EMBL" id="VUNF01000032">
    <property type="protein sequence ID" value="MST78529.1"/>
    <property type="molecule type" value="Genomic_DNA"/>
</dbReference>
<dbReference type="AlphaFoldDB" id="A0A6I2U442"/>
<keyword evidence="1" id="KW-0732">Signal</keyword>
<evidence type="ECO:0000256" key="1">
    <source>
        <dbReference type="SAM" id="SignalP"/>
    </source>
</evidence>